<feature type="compositionally biased region" description="Basic residues" evidence="1">
    <location>
        <begin position="1"/>
        <end position="18"/>
    </location>
</feature>
<feature type="compositionally biased region" description="Basic and acidic residues" evidence="1">
    <location>
        <begin position="19"/>
        <end position="31"/>
    </location>
</feature>
<feature type="region of interest" description="Disordered" evidence="1">
    <location>
        <begin position="1"/>
        <end position="31"/>
    </location>
</feature>
<reference evidence="3" key="1">
    <citation type="submission" date="2015-01" db="EMBL/GenBank/DDBJ databases">
        <authorList>
            <person name="Paterson Steve"/>
        </authorList>
    </citation>
    <scope>NUCLEOTIDE SEQUENCE [LARGE SCALE GENOMIC DNA]</scope>
    <source>
        <strain evidence="3">OBR1</strain>
    </source>
</reference>
<protein>
    <submittedName>
        <fullName evidence="2">Uncharacterized protein</fullName>
    </submittedName>
</protein>
<proteinExistence type="predicted"/>
<name>A0A0G4JQD9_9GAMM</name>
<accession>A0A0G4JQD9</accession>
<dbReference type="RefSeq" id="WP_048635967.1">
    <property type="nucleotide sequence ID" value="NZ_CGIG01000001.1"/>
</dbReference>
<organism evidence="2 3">
    <name type="scientific">Brenneria goodwinii</name>
    <dbReference type="NCBI Taxonomy" id="1109412"/>
    <lineage>
        <taxon>Bacteria</taxon>
        <taxon>Pseudomonadati</taxon>
        <taxon>Pseudomonadota</taxon>
        <taxon>Gammaproteobacteria</taxon>
        <taxon>Enterobacterales</taxon>
        <taxon>Pectobacteriaceae</taxon>
        <taxon>Brenneria</taxon>
    </lineage>
</organism>
<dbReference type="AlphaFoldDB" id="A0A0G4JQD9"/>
<sequence length="1249" mass="145251">MGKNSKARRDLKKKKSNNRSREKSPSKENRNYEDVMPKIKYNLTSVYKEYNLAELFLTLSISELWLSNISSPVKHTIAFNTLLSMDVSTFNNQRELKTYQQASEFFSIIYKILPNIPQMEDFIPEQDWGKIKIPWGNNIYRIFYGSPVERLYDYIQAFGIRYAECPIILRQMENVLILQDKFLSSINPVDTLSEQEFSPGHIEVPPETFWKACHQALTDTIHAFEEIINRTENIFIKKPGEFRSINSTSELSSIIMEGVALPAIGVIIDDRVYPLSFRNMANVIIEHYASKKMDIDCSDAISNFISQRFESIIEEPFLLLSKKKVLPYKFSGLLHGNDKFYLFFLFDIDSTSKLEHIEENVFELFNQGEWALSPISSPQLLGIRNGQGKQLSIDDIEFIFINSNLTTAMHFFDPPQLKYSHHILFLTEFIALFDSIDNLNELSLFFSYVDKNKSKINPFFISVIDKFASFKGTHSVLEDGAINFNMITLDPHWGSNWRYEELEKYWSQAPSNFPDANVKWNISSSYQGNISLISGSHFYVSWSTTINNCTIHFCADCKPLRNEDHLNGQLLTLFLECASDALSQRKDILKNISLQNIDRITVHCAVDKKYLVNSNSDIAEHVFPELFTYVSLINNYNSSANIQICINLPLMQYRLNRPQNASFQADVCIAFLQLLSKILNIEFSEDIRQQIVNTGNRPARMAISSEERTFDTLEIKPNIPEAKHFKLARKILANLIKESGVQEGNYELQKAKDIINPLADFFREKIHATIRSMSREHLLQFVIENYDAYVAEDHRKKKNIMLSLQHEVNYNRTEKLANQSTEFNRMSANYRYLLECTLSLNSKNETIPTTDDILQLLANIDWLIVLYNASDILHNDIDVGGLNIDNFYIPQVFFSEDREIKEDKFSEEQAGYKLGYNLNDTDSVESDIINEKLDDLDRAFQQDLGFKYSSLLAVFSILFQWARFNQIELNLSYQTTKADMVKFLLKSNTNLVNKEVEKIIDFLILNPNKIRKLLGIDSECFDVPISDHNKRDHRYNIRPLIKTSNNNIIWGAAAAYRAGTIWITHIANGYLPAEFEWSHISHEVGKIKESIEKQLEITTFNIVKRFATQIELGIDFKKRFPKKKFPDVGDFDTLAYFSDSNTWLNIECKYNQPYYCIKDMRRLREKIFGRGDKRGQIGKIEKRINFLAENYNDILTLLNWNEPGDNHDVKFINLYISRQIYWWLRYPPYETNINFVQVDALESWLQENS</sequence>
<dbReference type="OrthoDB" id="6431183at2"/>
<dbReference type="Proteomes" id="UP000044377">
    <property type="component" value="Unassembled WGS sequence"/>
</dbReference>
<dbReference type="EMBL" id="CGIG01000001">
    <property type="protein sequence ID" value="CPR14083.1"/>
    <property type="molecule type" value="Genomic_DNA"/>
</dbReference>
<evidence type="ECO:0000256" key="1">
    <source>
        <dbReference type="SAM" id="MobiDB-lite"/>
    </source>
</evidence>
<evidence type="ECO:0000313" key="2">
    <source>
        <dbReference type="EMBL" id="CPR14083.1"/>
    </source>
</evidence>
<keyword evidence="3" id="KW-1185">Reference proteome</keyword>
<gene>
    <name evidence="2" type="ORF">BN1221_00490</name>
</gene>
<evidence type="ECO:0000313" key="3">
    <source>
        <dbReference type="Proteomes" id="UP000044377"/>
    </source>
</evidence>